<protein>
    <recommendedName>
        <fullName evidence="4">NADH:flavin oxidoreductase/NADH oxidase N-terminal domain-containing protein</fullName>
    </recommendedName>
</protein>
<dbReference type="OrthoDB" id="72788at2759"/>
<dbReference type="PANTHER" id="PTHR22893">
    <property type="entry name" value="NADH OXIDOREDUCTASE-RELATED"/>
    <property type="match status" value="1"/>
</dbReference>
<evidence type="ECO:0000256" key="1">
    <source>
        <dbReference type="ARBA" id="ARBA00001917"/>
    </source>
</evidence>
<dbReference type="Proteomes" id="UP000008983">
    <property type="component" value="Unassembled WGS sequence"/>
</dbReference>
<evidence type="ECO:0000313" key="6">
    <source>
        <dbReference type="Proteomes" id="UP000008983"/>
    </source>
</evidence>
<dbReference type="eggNOG" id="KOG0134">
    <property type="taxonomic scope" value="Eukaryota"/>
</dbReference>
<dbReference type="CDD" id="cd02933">
    <property type="entry name" value="OYE_like_FMN"/>
    <property type="match status" value="1"/>
</dbReference>
<comment type="similarity">
    <text evidence="2">Belongs to the NADH:flavin oxidoreductase/NADH oxidase family.</text>
</comment>
<evidence type="ECO:0000256" key="3">
    <source>
        <dbReference type="ARBA" id="ARBA00023002"/>
    </source>
</evidence>
<evidence type="ECO:0000313" key="5">
    <source>
        <dbReference type="EMBL" id="EGR31688.1"/>
    </source>
</evidence>
<dbReference type="GO" id="GO:0016628">
    <property type="term" value="F:oxidoreductase activity, acting on the CH-CH group of donors, NAD or NADP as acceptor"/>
    <property type="evidence" value="ECO:0007669"/>
    <property type="project" value="UniProtKB-ARBA"/>
</dbReference>
<evidence type="ECO:0000256" key="2">
    <source>
        <dbReference type="ARBA" id="ARBA00005979"/>
    </source>
</evidence>
<dbReference type="EMBL" id="GL983830">
    <property type="protein sequence ID" value="EGR31688.1"/>
    <property type="molecule type" value="Genomic_DNA"/>
</dbReference>
<name>G0QSX2_ICHMU</name>
<dbReference type="InParanoid" id="G0QSX2"/>
<dbReference type="SUPFAM" id="SSF51395">
    <property type="entry name" value="FMN-linked oxidoreductases"/>
    <property type="match status" value="1"/>
</dbReference>
<keyword evidence="3" id="KW-0560">Oxidoreductase</keyword>
<sequence>MGDLQIKNRICMAALTRERADPKTLIPTDLMAEYYSQRTQFGMILTDCATVSKIGHCFERGPGIFTQEQADGWKKIVDKVHQGDSLIFMQIWHGGRASDPLINKSGITYGPSPIGIKLINRRANNEYYKVPHEMTKQQIKEVIEEFKQGAIYCKQAGFDGIQLHGANGYLVDQFLRDSSNQRNDEYGGSVENKCRFCLEIIDALIEVYGNSKRIGIKISPVSRFNDMYDNDPIKTFSYLIQELDKRNIGFIELREVEKVMVKSNYPNDGKEQIPDCAKQFRHLFKGIIIDNEGFEYQSGLDKLKEGNCDMISFGRLAISNPDLPFRFQKGLQVNNNYDQKTYYSEGEIGYIDYPFFE</sequence>
<dbReference type="RefSeq" id="XP_004035174.1">
    <property type="nucleotide sequence ID" value="XM_004035126.1"/>
</dbReference>
<organism evidence="5 6">
    <name type="scientific">Ichthyophthirius multifiliis</name>
    <name type="common">White spot disease agent</name>
    <name type="synonym">Ich</name>
    <dbReference type="NCBI Taxonomy" id="5932"/>
    <lineage>
        <taxon>Eukaryota</taxon>
        <taxon>Sar</taxon>
        <taxon>Alveolata</taxon>
        <taxon>Ciliophora</taxon>
        <taxon>Intramacronucleata</taxon>
        <taxon>Oligohymenophorea</taxon>
        <taxon>Hymenostomatida</taxon>
        <taxon>Ophryoglenina</taxon>
        <taxon>Ichthyophthirius</taxon>
    </lineage>
</organism>
<dbReference type="OMA" id="APCTRMR"/>
<dbReference type="PANTHER" id="PTHR22893:SF91">
    <property type="entry name" value="NADPH DEHYDROGENASE 2-RELATED"/>
    <property type="match status" value="1"/>
</dbReference>
<dbReference type="FunFam" id="3.20.20.70:FF:000059">
    <property type="entry name" value="N-ethylmaleimide reductase, FMN-linked"/>
    <property type="match status" value="1"/>
</dbReference>
<dbReference type="InterPro" id="IPR045247">
    <property type="entry name" value="Oye-like"/>
</dbReference>
<dbReference type="Gene3D" id="3.20.20.70">
    <property type="entry name" value="Aldolase class I"/>
    <property type="match status" value="1"/>
</dbReference>
<dbReference type="GO" id="GO:0010181">
    <property type="term" value="F:FMN binding"/>
    <property type="evidence" value="ECO:0007669"/>
    <property type="project" value="InterPro"/>
</dbReference>
<dbReference type="GeneID" id="14907837"/>
<dbReference type="Pfam" id="PF00724">
    <property type="entry name" value="Oxidored_FMN"/>
    <property type="match status" value="1"/>
</dbReference>
<keyword evidence="6" id="KW-1185">Reference proteome</keyword>
<evidence type="ECO:0000259" key="4">
    <source>
        <dbReference type="Pfam" id="PF00724"/>
    </source>
</evidence>
<proteinExistence type="inferred from homology"/>
<reference evidence="5 6" key="1">
    <citation type="submission" date="2011-07" db="EMBL/GenBank/DDBJ databases">
        <authorList>
            <person name="Coyne R."/>
            <person name="Brami D."/>
            <person name="Johnson J."/>
            <person name="Hostetler J."/>
            <person name="Hannick L."/>
            <person name="Clark T."/>
            <person name="Cassidy-Hanley D."/>
            <person name="Inman J."/>
        </authorList>
    </citation>
    <scope>NUCLEOTIDE SEQUENCE [LARGE SCALE GENOMIC DNA]</scope>
    <source>
        <strain evidence="5 6">G5</strain>
    </source>
</reference>
<feature type="domain" description="NADH:flavin oxidoreductase/NADH oxidase N-terminal" evidence="4">
    <location>
        <begin position="2"/>
        <end position="333"/>
    </location>
</feature>
<dbReference type="STRING" id="857967.G0QSX2"/>
<comment type="cofactor">
    <cofactor evidence="1">
        <name>FMN</name>
        <dbReference type="ChEBI" id="CHEBI:58210"/>
    </cofactor>
</comment>
<dbReference type="InterPro" id="IPR013785">
    <property type="entry name" value="Aldolase_TIM"/>
</dbReference>
<gene>
    <name evidence="5" type="ORF">IMG5_104290</name>
</gene>
<dbReference type="AlphaFoldDB" id="G0QSX2"/>
<accession>G0QSX2</accession>
<dbReference type="GO" id="GO:0005829">
    <property type="term" value="C:cytosol"/>
    <property type="evidence" value="ECO:0007669"/>
    <property type="project" value="UniProtKB-ARBA"/>
</dbReference>
<dbReference type="InterPro" id="IPR001155">
    <property type="entry name" value="OxRdtase_FMN_N"/>
</dbReference>